<name>A0AAP0K453_9MAGN</name>
<comment type="caution">
    <text evidence="1">The sequence shown here is derived from an EMBL/GenBank/DDBJ whole genome shotgun (WGS) entry which is preliminary data.</text>
</comment>
<organism evidence="1 2">
    <name type="scientific">Stephania japonica</name>
    <dbReference type="NCBI Taxonomy" id="461633"/>
    <lineage>
        <taxon>Eukaryota</taxon>
        <taxon>Viridiplantae</taxon>
        <taxon>Streptophyta</taxon>
        <taxon>Embryophyta</taxon>
        <taxon>Tracheophyta</taxon>
        <taxon>Spermatophyta</taxon>
        <taxon>Magnoliopsida</taxon>
        <taxon>Ranunculales</taxon>
        <taxon>Menispermaceae</taxon>
        <taxon>Menispermoideae</taxon>
        <taxon>Cissampelideae</taxon>
        <taxon>Stephania</taxon>
    </lineage>
</organism>
<dbReference type="Proteomes" id="UP001417504">
    <property type="component" value="Unassembled WGS sequence"/>
</dbReference>
<accession>A0AAP0K453</accession>
<sequence>MTDQRGLNDDNRKSSPRAVSIEEFQTLTQRVAAQERQLEEILAILRASVTAASVTSTARVTVTQGANTPGVTTMIFLPTTTAMRPVMAVIPHAPTEIAPATPTMYGTTATTEAKQWREFKRHDPDVFYGGTDVTAAEFPFPVIIAALSFESMPGRPREVFASYAMD</sequence>
<proteinExistence type="predicted"/>
<reference evidence="1 2" key="1">
    <citation type="submission" date="2024-01" db="EMBL/GenBank/DDBJ databases">
        <title>Genome assemblies of Stephania.</title>
        <authorList>
            <person name="Yang L."/>
        </authorList>
    </citation>
    <scope>NUCLEOTIDE SEQUENCE [LARGE SCALE GENOMIC DNA]</scope>
    <source>
        <strain evidence="1">QJT</strain>
        <tissue evidence="1">Leaf</tissue>
    </source>
</reference>
<evidence type="ECO:0000313" key="2">
    <source>
        <dbReference type="Proteomes" id="UP001417504"/>
    </source>
</evidence>
<gene>
    <name evidence="1" type="ORF">Sjap_004280</name>
</gene>
<keyword evidence="2" id="KW-1185">Reference proteome</keyword>
<dbReference type="AlphaFoldDB" id="A0AAP0K453"/>
<evidence type="ECO:0000313" key="1">
    <source>
        <dbReference type="EMBL" id="KAK9144377.1"/>
    </source>
</evidence>
<dbReference type="EMBL" id="JBBNAE010000002">
    <property type="protein sequence ID" value="KAK9144377.1"/>
    <property type="molecule type" value="Genomic_DNA"/>
</dbReference>
<protein>
    <submittedName>
        <fullName evidence="1">Uncharacterized protein</fullName>
    </submittedName>
</protein>